<evidence type="ECO:0000259" key="2">
    <source>
        <dbReference type="Pfam" id="PF13581"/>
    </source>
</evidence>
<protein>
    <submittedName>
        <fullName evidence="3">ATP-binding protein</fullName>
    </submittedName>
</protein>
<keyword evidence="1" id="KW-0418">Kinase</keyword>
<evidence type="ECO:0000313" key="3">
    <source>
        <dbReference type="EMBL" id="QCO55662.1"/>
    </source>
</evidence>
<dbReference type="GO" id="GO:0005524">
    <property type="term" value="F:ATP binding"/>
    <property type="evidence" value="ECO:0007669"/>
    <property type="project" value="UniProtKB-KW"/>
</dbReference>
<accession>A0A4P8EG24</accession>
<dbReference type="RefSeq" id="WP_137193408.1">
    <property type="nucleotide sequence ID" value="NZ_CP039964.1"/>
</dbReference>
<dbReference type="AlphaFoldDB" id="A0A4P8EG24"/>
<dbReference type="Gene3D" id="3.30.565.10">
    <property type="entry name" value="Histidine kinase-like ATPase, C-terminal domain"/>
    <property type="match status" value="1"/>
</dbReference>
<dbReference type="KEGG" id="pseb:EOK75_07865"/>
<dbReference type="InterPro" id="IPR050267">
    <property type="entry name" value="Anti-sigma-factor_SerPK"/>
</dbReference>
<name>A0A4P8EG24_9RHOB</name>
<dbReference type="InterPro" id="IPR036890">
    <property type="entry name" value="HATPase_C_sf"/>
</dbReference>
<proteinExistence type="predicted"/>
<keyword evidence="1" id="KW-0723">Serine/threonine-protein kinase</keyword>
<keyword evidence="4" id="KW-1185">Reference proteome</keyword>
<dbReference type="PANTHER" id="PTHR35526">
    <property type="entry name" value="ANTI-SIGMA-F FACTOR RSBW-RELATED"/>
    <property type="match status" value="1"/>
</dbReference>
<dbReference type="Proteomes" id="UP000298631">
    <property type="component" value="Chromosome"/>
</dbReference>
<dbReference type="Pfam" id="PF13581">
    <property type="entry name" value="HATPase_c_2"/>
    <property type="match status" value="1"/>
</dbReference>
<keyword evidence="1" id="KW-0808">Transferase</keyword>
<organism evidence="3 4">
    <name type="scientific">Pseudorhodobacter turbinis</name>
    <dbReference type="NCBI Taxonomy" id="2500533"/>
    <lineage>
        <taxon>Bacteria</taxon>
        <taxon>Pseudomonadati</taxon>
        <taxon>Pseudomonadota</taxon>
        <taxon>Alphaproteobacteria</taxon>
        <taxon>Rhodobacterales</taxon>
        <taxon>Paracoccaceae</taxon>
        <taxon>Pseudorhodobacter</taxon>
    </lineage>
</organism>
<reference evidence="3 4" key="1">
    <citation type="submission" date="2019-05" db="EMBL/GenBank/DDBJ databases">
        <title>Pseudorhodobacter turbinis sp. nov., isolated from the gut of the Korean turban shell.</title>
        <authorList>
            <person name="Jeong Y.-S."/>
            <person name="Kang W.-R."/>
            <person name="Bae J.-W."/>
        </authorList>
    </citation>
    <scope>NUCLEOTIDE SEQUENCE [LARGE SCALE GENOMIC DNA]</scope>
    <source>
        <strain evidence="3 4">S12M18</strain>
    </source>
</reference>
<dbReference type="GO" id="GO:0004674">
    <property type="term" value="F:protein serine/threonine kinase activity"/>
    <property type="evidence" value="ECO:0007669"/>
    <property type="project" value="UniProtKB-KW"/>
</dbReference>
<dbReference type="InterPro" id="IPR003594">
    <property type="entry name" value="HATPase_dom"/>
</dbReference>
<sequence>MKLVFESNLDAVRTGLADLLASDALCAMEQDARGAAEIVLAEVFNNVVEHAYATSQGKIEVCLKDHPEGVLVTVTDSGIPFPQQQLPQGLLPEVKSSDDLPEGGFGWYLIRSQVRHLAYRREGKTNHLTFCLPYKAAH</sequence>
<evidence type="ECO:0000313" key="4">
    <source>
        <dbReference type="Proteomes" id="UP000298631"/>
    </source>
</evidence>
<keyword evidence="3" id="KW-0067">ATP-binding</keyword>
<keyword evidence="3" id="KW-0547">Nucleotide-binding</keyword>
<dbReference type="CDD" id="cd16936">
    <property type="entry name" value="HATPase_RsbW-like"/>
    <property type="match status" value="1"/>
</dbReference>
<gene>
    <name evidence="3" type="ORF">EOK75_07865</name>
</gene>
<dbReference type="SUPFAM" id="SSF55874">
    <property type="entry name" value="ATPase domain of HSP90 chaperone/DNA topoisomerase II/histidine kinase"/>
    <property type="match status" value="1"/>
</dbReference>
<dbReference type="EMBL" id="CP039964">
    <property type="protein sequence ID" value="QCO55662.1"/>
    <property type="molecule type" value="Genomic_DNA"/>
</dbReference>
<dbReference type="OrthoDB" id="9792240at2"/>
<feature type="domain" description="Histidine kinase/HSP90-like ATPase" evidence="2">
    <location>
        <begin position="8"/>
        <end position="131"/>
    </location>
</feature>
<evidence type="ECO:0000256" key="1">
    <source>
        <dbReference type="ARBA" id="ARBA00022527"/>
    </source>
</evidence>